<dbReference type="EMBL" id="JBHTAX010000001">
    <property type="protein sequence ID" value="MFC7191051.1"/>
    <property type="molecule type" value="Genomic_DNA"/>
</dbReference>
<dbReference type="PANTHER" id="PTHR28286">
    <property type="match status" value="1"/>
</dbReference>
<keyword evidence="7 11" id="KW-1133">Transmembrane helix</keyword>
<dbReference type="GO" id="GO:0007602">
    <property type="term" value="P:phototransduction"/>
    <property type="evidence" value="ECO:0007669"/>
    <property type="project" value="UniProtKB-KW"/>
</dbReference>
<keyword evidence="4" id="KW-0716">Sensory transduction</keyword>
<keyword evidence="6" id="KW-0681">Retinal protein</keyword>
<dbReference type="GO" id="GO:0016020">
    <property type="term" value="C:membrane"/>
    <property type="evidence" value="ECO:0007669"/>
    <property type="project" value="UniProtKB-SubCell"/>
</dbReference>
<evidence type="ECO:0000256" key="4">
    <source>
        <dbReference type="ARBA" id="ARBA00022606"/>
    </source>
</evidence>
<dbReference type="GeneID" id="76200734"/>
<dbReference type="PRINTS" id="PR00251">
    <property type="entry name" value="BACTRLOPSIN"/>
</dbReference>
<protein>
    <submittedName>
        <fullName evidence="12">Bacteriorhodopsin</fullName>
    </submittedName>
</protein>
<dbReference type="SUPFAM" id="SSF81321">
    <property type="entry name" value="Family A G protein-coupled receptor-like"/>
    <property type="match status" value="1"/>
</dbReference>
<dbReference type="InterPro" id="IPR001425">
    <property type="entry name" value="Arc/bac/fun_rhodopsins"/>
</dbReference>
<feature type="transmembrane region" description="Helical" evidence="11">
    <location>
        <begin position="15"/>
        <end position="33"/>
    </location>
</feature>
<keyword evidence="13" id="KW-1185">Reference proteome</keyword>
<sequence>MAVLLQAGAIDSGRVWLLLGTIGMVFGTTYFVGTGWGEQNPKARRYYIITVAVSAIAAVAYLAMTLGYGVMTVADGGQTQTIYWIHYVDWLLTTPLILLALALLAEGTRRMIVILVGFDASMILFGLVTVITTRGMAGLDSETFRFVLWGASVVAYLGVLGLLVRPLSREAAKQSTEVAMLFSMLRNIVIVLWALYPTIWLLGHVINVIAPTVTLFAYLVVDLLAKIGVGALLLRSDTIREQTTGTRTPTLLN</sequence>
<dbReference type="GO" id="GO:0009881">
    <property type="term" value="F:photoreceptor activity"/>
    <property type="evidence" value="ECO:0007669"/>
    <property type="project" value="UniProtKB-KW"/>
</dbReference>
<dbReference type="Gene3D" id="1.20.1070.10">
    <property type="entry name" value="Rhodopsin 7-helix transmembrane proteins"/>
    <property type="match status" value="1"/>
</dbReference>
<dbReference type="SMART" id="SM01021">
    <property type="entry name" value="Bac_rhodopsin"/>
    <property type="match status" value="1"/>
</dbReference>
<evidence type="ECO:0000256" key="9">
    <source>
        <dbReference type="ARBA" id="ARBA00023136"/>
    </source>
</evidence>
<reference evidence="12 13" key="1">
    <citation type="journal article" date="2019" name="Int. J. Syst. Evol. Microbiol.">
        <title>The Global Catalogue of Microorganisms (GCM) 10K type strain sequencing project: providing services to taxonomists for standard genome sequencing and annotation.</title>
        <authorList>
            <consortium name="The Broad Institute Genomics Platform"/>
            <consortium name="The Broad Institute Genome Sequencing Center for Infectious Disease"/>
            <person name="Wu L."/>
            <person name="Ma J."/>
        </authorList>
    </citation>
    <scope>NUCLEOTIDE SEQUENCE [LARGE SCALE GENOMIC DNA]</scope>
    <source>
        <strain evidence="12 13">RDMS1</strain>
    </source>
</reference>
<dbReference type="PANTHER" id="PTHR28286:SF2">
    <property type="entry name" value="BACTERIORHODOPSIN _OPSIN, NOPA (EUROFUNG)"/>
    <property type="match status" value="1"/>
</dbReference>
<evidence type="ECO:0000313" key="12">
    <source>
        <dbReference type="EMBL" id="MFC7191051.1"/>
    </source>
</evidence>
<evidence type="ECO:0000256" key="2">
    <source>
        <dbReference type="ARBA" id="ARBA00008130"/>
    </source>
</evidence>
<feature type="transmembrane region" description="Helical" evidence="11">
    <location>
        <begin position="144"/>
        <end position="164"/>
    </location>
</feature>
<evidence type="ECO:0000256" key="6">
    <source>
        <dbReference type="ARBA" id="ARBA00022925"/>
    </source>
</evidence>
<evidence type="ECO:0000256" key="11">
    <source>
        <dbReference type="SAM" id="Phobius"/>
    </source>
</evidence>
<dbReference type="Proteomes" id="UP001596417">
    <property type="component" value="Unassembled WGS sequence"/>
</dbReference>
<comment type="subcellular location">
    <subcellularLocation>
        <location evidence="1">Membrane</location>
        <topology evidence="1">Multi-pass membrane protein</topology>
    </subcellularLocation>
</comment>
<feature type="transmembrane region" description="Helical" evidence="11">
    <location>
        <begin position="215"/>
        <end position="234"/>
    </location>
</feature>
<gene>
    <name evidence="12" type="ORF">ACFQL7_15310</name>
</gene>
<evidence type="ECO:0000256" key="8">
    <source>
        <dbReference type="ARBA" id="ARBA00022991"/>
    </source>
</evidence>
<organism evidence="12 13">
    <name type="scientific">Halocatena marina</name>
    <dbReference type="NCBI Taxonomy" id="2934937"/>
    <lineage>
        <taxon>Archaea</taxon>
        <taxon>Methanobacteriati</taxon>
        <taxon>Methanobacteriota</taxon>
        <taxon>Stenosarchaea group</taxon>
        <taxon>Halobacteria</taxon>
        <taxon>Halobacteriales</taxon>
        <taxon>Natronomonadaceae</taxon>
        <taxon>Halocatena</taxon>
    </lineage>
</organism>
<evidence type="ECO:0000256" key="5">
    <source>
        <dbReference type="ARBA" id="ARBA00022692"/>
    </source>
</evidence>
<accession>A0ABD5YSE3</accession>
<evidence type="ECO:0000256" key="7">
    <source>
        <dbReference type="ARBA" id="ARBA00022989"/>
    </source>
</evidence>
<feature type="transmembrane region" description="Helical" evidence="11">
    <location>
        <begin position="45"/>
        <end position="64"/>
    </location>
</feature>
<keyword evidence="9 11" id="KW-0472">Membrane</keyword>
<evidence type="ECO:0000256" key="3">
    <source>
        <dbReference type="ARBA" id="ARBA00022543"/>
    </source>
</evidence>
<keyword evidence="8" id="KW-0157">Chromophore</keyword>
<keyword evidence="3" id="KW-0600">Photoreceptor protein</keyword>
<keyword evidence="10" id="KW-0675">Receptor</keyword>
<comment type="similarity">
    <text evidence="2">Belongs to the archaeal/bacterial/fungal opsin family.</text>
</comment>
<feature type="transmembrane region" description="Helical" evidence="11">
    <location>
        <begin position="84"/>
        <end position="105"/>
    </location>
</feature>
<feature type="transmembrane region" description="Helical" evidence="11">
    <location>
        <begin position="112"/>
        <end position="132"/>
    </location>
</feature>
<dbReference type="RefSeq" id="WP_264555815.1">
    <property type="nucleotide sequence ID" value="NZ_CP109979.1"/>
</dbReference>
<evidence type="ECO:0000256" key="1">
    <source>
        <dbReference type="ARBA" id="ARBA00004141"/>
    </source>
</evidence>
<dbReference type="AlphaFoldDB" id="A0ABD5YSE3"/>
<comment type="caution">
    <text evidence="12">The sequence shown here is derived from an EMBL/GenBank/DDBJ whole genome shotgun (WGS) entry which is preliminary data.</text>
</comment>
<feature type="transmembrane region" description="Helical" evidence="11">
    <location>
        <begin position="185"/>
        <end position="209"/>
    </location>
</feature>
<evidence type="ECO:0000313" key="13">
    <source>
        <dbReference type="Proteomes" id="UP001596417"/>
    </source>
</evidence>
<keyword evidence="5 11" id="KW-0812">Transmembrane</keyword>
<evidence type="ECO:0000256" key="10">
    <source>
        <dbReference type="ARBA" id="ARBA00023170"/>
    </source>
</evidence>
<dbReference type="Pfam" id="PF01036">
    <property type="entry name" value="Bac_rhodopsin"/>
    <property type="match status" value="1"/>
</dbReference>
<proteinExistence type="inferred from homology"/>
<name>A0ABD5YSE3_9EURY</name>